<dbReference type="Proteomes" id="UP000008068">
    <property type="component" value="Unassembled WGS sequence"/>
</dbReference>
<keyword evidence="4 5" id="KW-0732">Signal</keyword>
<name>G0MQ12_CAEBE</name>
<dbReference type="AlphaFoldDB" id="G0MQ12"/>
<comment type="subcellular location">
    <subcellularLocation>
        <location evidence="1">Secreted</location>
    </subcellularLocation>
</comment>
<sequence>MFALIGVLLLIVPFLDAASKFPMFRVSGTLKCRGEPVSGTIIMYDNNFAFTDHLLSEREVELDGTFSLRGEPADDCLDVKLVVNHKCHDLRIGRGDGSKLWGYSEYSIHLEDLIKNEYNVNMDIELSGDRVKMSSPTLPAWRAWLYGKRMISDTFARFKKLKLWKSV</sequence>
<feature type="signal peptide" evidence="5">
    <location>
        <begin position="1"/>
        <end position="17"/>
    </location>
</feature>
<dbReference type="OrthoDB" id="5775056at2759"/>
<evidence type="ECO:0000256" key="4">
    <source>
        <dbReference type="ARBA" id="ARBA00022729"/>
    </source>
</evidence>
<comment type="similarity">
    <text evidence="2">Belongs to the nematode transthyretin-like family.</text>
</comment>
<proteinExistence type="inferred from homology"/>
<dbReference type="OMA" id="ASKFPMF"/>
<reference evidence="7" key="1">
    <citation type="submission" date="2011-07" db="EMBL/GenBank/DDBJ databases">
        <authorList>
            <consortium name="Caenorhabditis brenneri Sequencing and Analysis Consortium"/>
            <person name="Wilson R.K."/>
        </authorList>
    </citation>
    <scope>NUCLEOTIDE SEQUENCE [LARGE SCALE GENOMIC DNA]</scope>
    <source>
        <strain evidence="7">PB2801</strain>
    </source>
</reference>
<dbReference type="FunCoup" id="G0MQ12">
    <property type="interactions" value="1098"/>
</dbReference>
<dbReference type="Gene3D" id="2.60.40.3330">
    <property type="match status" value="1"/>
</dbReference>
<feature type="chain" id="PRO_5003404318" evidence="5">
    <location>
        <begin position="18"/>
        <end position="167"/>
    </location>
</feature>
<dbReference type="InParanoid" id="G0MQ12"/>
<dbReference type="InterPro" id="IPR001534">
    <property type="entry name" value="Transthyretin-like"/>
</dbReference>
<dbReference type="EMBL" id="GL379806">
    <property type="protein sequence ID" value="EGT40939.1"/>
    <property type="molecule type" value="Genomic_DNA"/>
</dbReference>
<dbReference type="HOGENOM" id="CLU_116889_0_0_1"/>
<dbReference type="STRING" id="135651.G0MQ12"/>
<protein>
    <submittedName>
        <fullName evidence="6">Uncharacterized protein</fullName>
    </submittedName>
</protein>
<dbReference type="GO" id="GO:0009986">
    <property type="term" value="C:cell surface"/>
    <property type="evidence" value="ECO:0007669"/>
    <property type="project" value="InterPro"/>
</dbReference>
<keyword evidence="3" id="KW-0964">Secreted</keyword>
<gene>
    <name evidence="6" type="ORF">CAEBREN_16481</name>
</gene>
<evidence type="ECO:0000256" key="2">
    <source>
        <dbReference type="ARBA" id="ARBA00010112"/>
    </source>
</evidence>
<evidence type="ECO:0000256" key="3">
    <source>
        <dbReference type="ARBA" id="ARBA00022525"/>
    </source>
</evidence>
<dbReference type="Pfam" id="PF01060">
    <property type="entry name" value="TTR-52"/>
    <property type="match status" value="1"/>
</dbReference>
<dbReference type="eggNOG" id="ENOG502THW0">
    <property type="taxonomic scope" value="Eukaryota"/>
</dbReference>
<dbReference type="InterPro" id="IPR038479">
    <property type="entry name" value="Transthyretin-like_sf"/>
</dbReference>
<evidence type="ECO:0000256" key="1">
    <source>
        <dbReference type="ARBA" id="ARBA00004613"/>
    </source>
</evidence>
<keyword evidence="7" id="KW-1185">Reference proteome</keyword>
<dbReference type="GO" id="GO:0005576">
    <property type="term" value="C:extracellular region"/>
    <property type="evidence" value="ECO:0007669"/>
    <property type="project" value="UniProtKB-SubCell"/>
</dbReference>
<evidence type="ECO:0000313" key="7">
    <source>
        <dbReference type="Proteomes" id="UP000008068"/>
    </source>
</evidence>
<organism evidence="7">
    <name type="scientific">Caenorhabditis brenneri</name>
    <name type="common">Nematode worm</name>
    <dbReference type="NCBI Taxonomy" id="135651"/>
    <lineage>
        <taxon>Eukaryota</taxon>
        <taxon>Metazoa</taxon>
        <taxon>Ecdysozoa</taxon>
        <taxon>Nematoda</taxon>
        <taxon>Chromadorea</taxon>
        <taxon>Rhabditida</taxon>
        <taxon>Rhabditina</taxon>
        <taxon>Rhabditomorpha</taxon>
        <taxon>Rhabditoidea</taxon>
        <taxon>Rhabditidae</taxon>
        <taxon>Peloderinae</taxon>
        <taxon>Caenorhabditis</taxon>
    </lineage>
</organism>
<accession>G0MQ12</accession>
<evidence type="ECO:0000313" key="6">
    <source>
        <dbReference type="EMBL" id="EGT40939.1"/>
    </source>
</evidence>
<evidence type="ECO:0000256" key="5">
    <source>
        <dbReference type="SAM" id="SignalP"/>
    </source>
</evidence>